<name>E3WH27_9VIRU</name>
<dbReference type="EMBL" id="AB597949">
    <property type="protein sequence ID" value="BAJ40165.1"/>
    <property type="molecule type" value="Genomic_DNA"/>
</dbReference>
<reference evidence="3" key="1">
    <citation type="journal article" date="2011" name="Aquat. Microb. Ecol.">
        <title>Isolation and characterisation of a single-stranded DNA virus infecting the marine planktonic diatom Chaetoceros tenuissimus.</title>
        <authorList>
            <person name="Tomaru Y."/>
            <person name="Shirai Y."/>
            <person name="Toyoda K."/>
            <person name="Nagasaki K."/>
        </authorList>
    </citation>
    <scope>NUCLEOTIDE SEQUENCE [LARGE SCALE GENOMIC DNA]</scope>
</reference>
<evidence type="ECO:0000313" key="3">
    <source>
        <dbReference type="Proteomes" id="UP000207618"/>
    </source>
</evidence>
<dbReference type="RefSeq" id="YP_004046696.1">
    <property type="nucleotide sequence ID" value="NC_014748.1"/>
</dbReference>
<sequence>MVQHDVQNIGRKRDFRTVTPEAPLEMPSGQRLHYTEDLAVIGPEPERAPYDIVPFAGDELKEQMTLIRNNGMTEQQAISYFTDYAEKSHLGEFSAAAYSAPSGVAIRVNPHTGLKEAFIAGTRGPLDWGRNIIEGADSIVSAGLHKVTNIMPKGELRNKAEAAANVLENVSVPGRISKILTRSEGEELAETFREEGVQVIYGHSRAGAILQYFPEEEFTTIALDGANIVGHDPMSAPNFSSDDIFSRTIGIGSRKRVELPGRSFHKAWETKAKKAKADKKAEDRKKSKLGVPLAELKKEFYEQADKATRRQHMKLVERAKTKIGKKFAANLAKYIAKQSAETAIKALPGGSYLPIGQASAPVAAYPPLPRLVEGDLRSGTVVPYTKKRNKKKMTSARKSKYARLNDELPHMGDID</sequence>
<proteinExistence type="predicted"/>
<keyword evidence="3" id="KW-1185">Reference proteome</keyword>
<evidence type="ECO:0000313" key="2">
    <source>
        <dbReference type="EMBL" id="BAJ40165.1"/>
    </source>
</evidence>
<feature type="region of interest" description="Disordered" evidence="1">
    <location>
        <begin position="387"/>
        <end position="415"/>
    </location>
</feature>
<feature type="compositionally biased region" description="Basic residues" evidence="1">
    <location>
        <begin position="387"/>
        <end position="401"/>
    </location>
</feature>
<protein>
    <submittedName>
        <fullName evidence="2">Uncharacterized protein</fullName>
    </submittedName>
</protein>
<accession>E3WH27</accession>
<dbReference type="Proteomes" id="UP000207618">
    <property type="component" value="Segment"/>
</dbReference>
<dbReference type="KEGG" id="vg:10003052"/>
<evidence type="ECO:0000256" key="1">
    <source>
        <dbReference type="SAM" id="MobiDB-lite"/>
    </source>
</evidence>
<dbReference type="GeneID" id="10003052"/>
<organism evidence="2 3">
    <name type="scientific">Protobacilladnavirus tenuis</name>
    <dbReference type="NCBI Taxonomy" id="3052706"/>
    <lineage>
        <taxon>Viruses</taxon>
        <taxon>Monodnaviria</taxon>
        <taxon>Shotokuvirae</taxon>
        <taxon>Cressdnaviricota</taxon>
        <taxon>Arfiviricetes</taxon>
        <taxon>Baphyvirales</taxon>
        <taxon>Bacilladnaviridae</taxon>
        <taxon>Protobacilladnavirus</taxon>
    </lineage>
</organism>
<feature type="compositionally biased region" description="Basic and acidic residues" evidence="1">
    <location>
        <begin position="403"/>
        <end position="415"/>
    </location>
</feature>